<protein>
    <submittedName>
        <fullName evidence="2">Uncharacterized protein</fullName>
    </submittedName>
</protein>
<reference evidence="2" key="1">
    <citation type="submission" date="2020-01" db="EMBL/GenBank/DDBJ databases">
        <authorList>
            <consortium name="DOE Joint Genome Institute"/>
            <person name="Haridas S."/>
            <person name="Albert R."/>
            <person name="Binder M."/>
            <person name="Bloem J."/>
            <person name="Labutti K."/>
            <person name="Salamov A."/>
            <person name="Andreopoulos B."/>
            <person name="Baker S.E."/>
            <person name="Barry K."/>
            <person name="Bills G."/>
            <person name="Bluhm B.H."/>
            <person name="Cannon C."/>
            <person name="Castanera R."/>
            <person name="Culley D.E."/>
            <person name="Daum C."/>
            <person name="Ezra D."/>
            <person name="Gonzalez J.B."/>
            <person name="Henrissat B."/>
            <person name="Kuo A."/>
            <person name="Liang C."/>
            <person name="Lipzen A."/>
            <person name="Lutzoni F."/>
            <person name="Magnuson J."/>
            <person name="Mondo S."/>
            <person name="Nolan M."/>
            <person name="Ohm R."/>
            <person name="Pangilinan J."/>
            <person name="Park H.-J."/>
            <person name="Ramirez L."/>
            <person name="Alfaro M."/>
            <person name="Sun H."/>
            <person name="Tritt A."/>
            <person name="Yoshinaga Y."/>
            <person name="Zwiers L.-H."/>
            <person name="Turgeon B.G."/>
            <person name="Goodwin S.B."/>
            <person name="Spatafora J.W."/>
            <person name="Crous P.W."/>
            <person name="Grigoriev I.V."/>
        </authorList>
    </citation>
    <scope>NUCLEOTIDE SEQUENCE</scope>
    <source>
        <strain evidence="2">IPT5</strain>
    </source>
</reference>
<keyword evidence="3" id="KW-1185">Reference proteome</keyword>
<gene>
    <name evidence="2" type="ORF">T440DRAFT_14378</name>
</gene>
<accession>A0A6A7BQD3</accession>
<organism evidence="2 3">
    <name type="scientific">Plenodomus tracheiphilus IPT5</name>
    <dbReference type="NCBI Taxonomy" id="1408161"/>
    <lineage>
        <taxon>Eukaryota</taxon>
        <taxon>Fungi</taxon>
        <taxon>Dikarya</taxon>
        <taxon>Ascomycota</taxon>
        <taxon>Pezizomycotina</taxon>
        <taxon>Dothideomycetes</taxon>
        <taxon>Pleosporomycetidae</taxon>
        <taxon>Pleosporales</taxon>
        <taxon>Pleosporineae</taxon>
        <taxon>Leptosphaeriaceae</taxon>
        <taxon>Plenodomus</taxon>
    </lineage>
</organism>
<evidence type="ECO:0000313" key="2">
    <source>
        <dbReference type="EMBL" id="KAF2856975.1"/>
    </source>
</evidence>
<dbReference type="AlphaFoldDB" id="A0A6A7BQD3"/>
<sequence>MAAALRPRAAGEGSSGISRCSAAALGWKLCRCCDTHRRPGARQYMAETRSDLRGVPVEFQLLPGTKALCYTLGWRYETASLCCTEDLGDGEEHRIDLLLLSAPPARRAMGLLQVKPEGAAGERTAYTKGGHSCSPGRRHNQRLAPSKQKKSCHGCDGRGNGNTTQGLPTWMMGRAPAPGGDGVVAMASSFSFN</sequence>
<dbReference type="Proteomes" id="UP000799423">
    <property type="component" value="Unassembled WGS sequence"/>
</dbReference>
<feature type="region of interest" description="Disordered" evidence="1">
    <location>
        <begin position="126"/>
        <end position="168"/>
    </location>
</feature>
<dbReference type="OrthoDB" id="10638623at2759"/>
<dbReference type="EMBL" id="MU006288">
    <property type="protein sequence ID" value="KAF2856975.1"/>
    <property type="molecule type" value="Genomic_DNA"/>
</dbReference>
<name>A0A6A7BQD3_9PLEO</name>
<evidence type="ECO:0000256" key="1">
    <source>
        <dbReference type="SAM" id="MobiDB-lite"/>
    </source>
</evidence>
<evidence type="ECO:0000313" key="3">
    <source>
        <dbReference type="Proteomes" id="UP000799423"/>
    </source>
</evidence>
<feature type="compositionally biased region" description="Basic residues" evidence="1">
    <location>
        <begin position="136"/>
        <end position="152"/>
    </location>
</feature>
<proteinExistence type="predicted"/>